<name>A0A0K0ETV7_STRVS</name>
<dbReference type="WBParaSite" id="SVE_0000434250.1">
    <property type="protein sequence ID" value="SVE_0000434250.1"/>
    <property type="gene ID" value="SVE_0000434250"/>
</dbReference>
<dbReference type="Proteomes" id="UP000035680">
    <property type="component" value="Unassembled WGS sequence"/>
</dbReference>
<dbReference type="Gene3D" id="1.10.560.10">
    <property type="entry name" value="GroEL-like equatorial domain"/>
    <property type="match status" value="1"/>
</dbReference>
<evidence type="ECO:0000313" key="1">
    <source>
        <dbReference type="Proteomes" id="UP000035680"/>
    </source>
</evidence>
<reference evidence="1" key="1">
    <citation type="submission" date="2014-07" db="EMBL/GenBank/DDBJ databases">
        <authorList>
            <person name="Martin A.A"/>
            <person name="De Silva N."/>
        </authorList>
    </citation>
    <scope>NUCLEOTIDE SEQUENCE</scope>
</reference>
<sequence>MNTRNEVQKSSIMTARATLSCIRTCLGPRTMLKTLIDLMGGIAMTNLGNAILQMACASDEKARDGTTSTIIVTGDLMAKA</sequence>
<dbReference type="InterPro" id="IPR027413">
    <property type="entry name" value="GROEL-like_equatorial_sf"/>
</dbReference>
<reference evidence="2" key="2">
    <citation type="submission" date="2015-08" db="UniProtKB">
        <authorList>
            <consortium name="WormBaseParasite"/>
        </authorList>
    </citation>
    <scope>IDENTIFICATION</scope>
</reference>
<keyword evidence="1" id="KW-1185">Reference proteome</keyword>
<dbReference type="STRING" id="75913.A0A0K0ETV7"/>
<dbReference type="AlphaFoldDB" id="A0A0K0ETV7"/>
<accession>A0A0K0ETV7</accession>
<dbReference type="SUPFAM" id="SSF48592">
    <property type="entry name" value="GroEL equatorial domain-like"/>
    <property type="match status" value="1"/>
</dbReference>
<protein>
    <submittedName>
        <fullName evidence="2">T-complex protein 1 subunit gamma (inferred by orthology to a D. melanogaster protein)</fullName>
    </submittedName>
</protein>
<proteinExistence type="predicted"/>
<evidence type="ECO:0000313" key="2">
    <source>
        <dbReference type="WBParaSite" id="SVE_0000434250.1"/>
    </source>
</evidence>
<organism evidence="1 2">
    <name type="scientific">Strongyloides venezuelensis</name>
    <name type="common">Threadworm</name>
    <dbReference type="NCBI Taxonomy" id="75913"/>
    <lineage>
        <taxon>Eukaryota</taxon>
        <taxon>Metazoa</taxon>
        <taxon>Ecdysozoa</taxon>
        <taxon>Nematoda</taxon>
        <taxon>Chromadorea</taxon>
        <taxon>Rhabditida</taxon>
        <taxon>Tylenchina</taxon>
        <taxon>Panagrolaimomorpha</taxon>
        <taxon>Strongyloidoidea</taxon>
        <taxon>Strongyloididae</taxon>
        <taxon>Strongyloides</taxon>
    </lineage>
</organism>